<dbReference type="RefSeq" id="WP_125576483.1">
    <property type="nucleotide sequence ID" value="NZ_JBHTOF010000034.1"/>
</dbReference>
<comment type="caution">
    <text evidence="1">The sequence shown here is derived from an EMBL/GenBank/DDBJ whole genome shotgun (WGS) entry which is preliminary data.</text>
</comment>
<reference evidence="2" key="1">
    <citation type="journal article" date="2019" name="Int. J. Syst. Evol. Microbiol.">
        <title>The Global Catalogue of Microorganisms (GCM) 10K type strain sequencing project: providing services to taxonomists for standard genome sequencing and annotation.</title>
        <authorList>
            <consortium name="The Broad Institute Genomics Platform"/>
            <consortium name="The Broad Institute Genome Sequencing Center for Infectious Disease"/>
            <person name="Wu L."/>
            <person name="Ma J."/>
        </authorList>
    </citation>
    <scope>NUCLEOTIDE SEQUENCE [LARGE SCALE GENOMIC DNA]</scope>
    <source>
        <strain evidence="2">CCM 8951</strain>
    </source>
</reference>
<proteinExistence type="predicted"/>
<keyword evidence="1" id="KW-0240">DNA-directed RNA polymerase</keyword>
<organism evidence="1 2">
    <name type="scientific">Lapidilactobacillus mulanensis</name>
    <dbReference type="NCBI Taxonomy" id="2485999"/>
    <lineage>
        <taxon>Bacteria</taxon>
        <taxon>Bacillati</taxon>
        <taxon>Bacillota</taxon>
        <taxon>Bacilli</taxon>
        <taxon>Lactobacillales</taxon>
        <taxon>Lactobacillaceae</taxon>
        <taxon>Lapidilactobacillus</taxon>
    </lineage>
</organism>
<keyword evidence="2" id="KW-1185">Reference proteome</keyword>
<evidence type="ECO:0000313" key="2">
    <source>
        <dbReference type="Proteomes" id="UP001597244"/>
    </source>
</evidence>
<protein>
    <submittedName>
        <fullName evidence="1">DNA-directed RNA polymerase subunit beta</fullName>
    </submittedName>
</protein>
<sequence length="126" mass="14875">MERNVPRDQWLYDDRGMMKWMGWILSDHSAYMEAEAKREAPTLPKTEMTSIEIDRVLQQAWKKSEIISVQKNIEFDQRFEPNIEGALVGNECGLIYVQGKDNHAQEIEVAEIRHVEIIDAEKWWLQ</sequence>
<evidence type="ECO:0000313" key="1">
    <source>
        <dbReference type="EMBL" id="MFD1465499.1"/>
    </source>
</evidence>
<dbReference type="EMBL" id="JBHTOF010000034">
    <property type="protein sequence ID" value="MFD1465499.1"/>
    <property type="molecule type" value="Genomic_DNA"/>
</dbReference>
<accession>A0ABW4DPP5</accession>
<gene>
    <name evidence="1" type="ORF">ACFQ4L_05250</name>
</gene>
<name>A0ABW4DPP5_9LACO</name>
<dbReference type="Proteomes" id="UP001597244">
    <property type="component" value="Unassembled WGS sequence"/>
</dbReference>
<dbReference type="GO" id="GO:0000428">
    <property type="term" value="C:DNA-directed RNA polymerase complex"/>
    <property type="evidence" value="ECO:0007669"/>
    <property type="project" value="UniProtKB-KW"/>
</dbReference>
<keyword evidence="1" id="KW-0804">Transcription</keyword>